<keyword evidence="1" id="KW-0378">Hydrolase</keyword>
<name>A0A7X0RF27_9ACTN</name>
<reference evidence="1 2" key="1">
    <citation type="submission" date="2020-08" db="EMBL/GenBank/DDBJ databases">
        <authorList>
            <person name="Seo M.-J."/>
        </authorList>
    </citation>
    <scope>NUCLEOTIDE SEQUENCE [LARGE SCALE GENOMIC DNA]</scope>
    <source>
        <strain evidence="1 2">KIGAM211</strain>
    </source>
</reference>
<dbReference type="InterPro" id="IPR029058">
    <property type="entry name" value="AB_hydrolase_fold"/>
</dbReference>
<accession>A0A7X0RF27</accession>
<evidence type="ECO:0000313" key="2">
    <source>
        <dbReference type="Proteomes" id="UP000523955"/>
    </source>
</evidence>
<dbReference type="EMBL" id="JACKXE010000001">
    <property type="protein sequence ID" value="MBB6627136.1"/>
    <property type="molecule type" value="Genomic_DNA"/>
</dbReference>
<dbReference type="Proteomes" id="UP000523955">
    <property type="component" value="Unassembled WGS sequence"/>
</dbReference>
<evidence type="ECO:0000313" key="1">
    <source>
        <dbReference type="EMBL" id="MBB6627136.1"/>
    </source>
</evidence>
<protein>
    <submittedName>
        <fullName evidence="1">Alpha/beta fold hydrolase</fullName>
    </submittedName>
</protein>
<gene>
    <name evidence="1" type="ORF">H5V45_07360</name>
</gene>
<sequence length="218" mass="23079">MAGVSAAPRLIETRVPDRPEGAVLVLHGGASRQGSPPVSPTQLSVLRMIPIAGRIARAGRGRLAVFRLLNSVRGWDTERTPLADVAWALDQVRDRLGELPTSLVGHSLGGRAALLAGGAAPVRSVVALNPWVYPSDVADLSGRRVLIVHGTEDRIAEPGRAAGLARRLARQTDVRFLEVPGGKHAMLRHGAVFERAAASFVTETLLGDPAEQTVDPGR</sequence>
<comment type="caution">
    <text evidence="1">The sequence shown here is derived from an EMBL/GenBank/DDBJ whole genome shotgun (WGS) entry which is preliminary data.</text>
</comment>
<organism evidence="1 2">
    <name type="scientific">Nocardioides luti</name>
    <dbReference type="NCBI Taxonomy" id="2761101"/>
    <lineage>
        <taxon>Bacteria</taxon>
        <taxon>Bacillati</taxon>
        <taxon>Actinomycetota</taxon>
        <taxon>Actinomycetes</taxon>
        <taxon>Propionibacteriales</taxon>
        <taxon>Nocardioidaceae</taxon>
        <taxon>Nocardioides</taxon>
    </lineage>
</organism>
<dbReference type="GO" id="GO:0016787">
    <property type="term" value="F:hydrolase activity"/>
    <property type="evidence" value="ECO:0007669"/>
    <property type="project" value="UniProtKB-KW"/>
</dbReference>
<dbReference type="Gene3D" id="3.40.50.1820">
    <property type="entry name" value="alpha/beta hydrolase"/>
    <property type="match status" value="1"/>
</dbReference>
<dbReference type="SUPFAM" id="SSF53474">
    <property type="entry name" value="alpha/beta-Hydrolases"/>
    <property type="match status" value="1"/>
</dbReference>
<keyword evidence="2" id="KW-1185">Reference proteome</keyword>
<proteinExistence type="predicted"/>
<dbReference type="AlphaFoldDB" id="A0A7X0RF27"/>